<keyword evidence="1" id="KW-0378">Hydrolase</keyword>
<keyword evidence="1" id="KW-0547">Nucleotide-binding</keyword>
<reference evidence="1 2" key="1">
    <citation type="journal article" date="2018" name="Sci. Data">
        <title>The draft genome sequence of cork oak.</title>
        <authorList>
            <person name="Ramos A.M."/>
            <person name="Usie A."/>
            <person name="Barbosa P."/>
            <person name="Barros P.M."/>
            <person name="Capote T."/>
            <person name="Chaves I."/>
            <person name="Simoes F."/>
            <person name="Abreu I."/>
            <person name="Carrasquinho I."/>
            <person name="Faro C."/>
            <person name="Guimaraes J.B."/>
            <person name="Mendonca D."/>
            <person name="Nobrega F."/>
            <person name="Rodrigues L."/>
            <person name="Saibo N.J.M."/>
            <person name="Varela M.C."/>
            <person name="Egas C."/>
            <person name="Matos J."/>
            <person name="Miguel C.M."/>
            <person name="Oliveira M.M."/>
            <person name="Ricardo C.P."/>
            <person name="Goncalves S."/>
        </authorList>
    </citation>
    <scope>NUCLEOTIDE SEQUENCE [LARGE SCALE GENOMIC DNA]</scope>
    <source>
        <strain evidence="2">cv. HL8</strain>
    </source>
</reference>
<dbReference type="AlphaFoldDB" id="A0AAW0LPW8"/>
<dbReference type="EMBL" id="PKMF04000077">
    <property type="protein sequence ID" value="KAK7852351.1"/>
    <property type="molecule type" value="Genomic_DNA"/>
</dbReference>
<comment type="caution">
    <text evidence="1">The sequence shown here is derived from an EMBL/GenBank/DDBJ whole genome shotgun (WGS) entry which is preliminary data.</text>
</comment>
<protein>
    <submittedName>
        <fullName evidence="1">Helicase magatama 3</fullName>
    </submittedName>
</protein>
<keyword evidence="1" id="KW-0347">Helicase</keyword>
<organism evidence="1 2">
    <name type="scientific">Quercus suber</name>
    <name type="common">Cork oak</name>
    <dbReference type="NCBI Taxonomy" id="58331"/>
    <lineage>
        <taxon>Eukaryota</taxon>
        <taxon>Viridiplantae</taxon>
        <taxon>Streptophyta</taxon>
        <taxon>Embryophyta</taxon>
        <taxon>Tracheophyta</taxon>
        <taxon>Spermatophyta</taxon>
        <taxon>Magnoliopsida</taxon>
        <taxon>eudicotyledons</taxon>
        <taxon>Gunneridae</taxon>
        <taxon>Pentapetalae</taxon>
        <taxon>rosids</taxon>
        <taxon>fabids</taxon>
        <taxon>Fagales</taxon>
        <taxon>Fagaceae</taxon>
        <taxon>Quercus</taxon>
    </lineage>
</organism>
<keyword evidence="2" id="KW-1185">Reference proteome</keyword>
<name>A0AAW0LPW8_QUESU</name>
<keyword evidence="1" id="KW-0067">ATP-binding</keyword>
<gene>
    <name evidence="1" type="primary">MAA3_7</name>
    <name evidence="1" type="ORF">CFP56_039424</name>
</gene>
<dbReference type="Proteomes" id="UP000237347">
    <property type="component" value="Unassembled WGS sequence"/>
</dbReference>
<sequence>MAVDRDKLEDESPMLRFYRIVLGWDYFRLLKESCKNKDKEKAADGAIGLKEVKDNYKDMEDYISTFEPLIFEEIKAQITQRTNEDEVSEWERRLVVECNEVDGFHLPAVTYAADNAKESISHNDLLLLSKEKTPTTYAFALVENCQNDRFRLRMYLAGEVQHYNTDVVKSCQRLLNMRSLITSPTSEVEKLFYSLKICSLSTIAREYLAMWSIGSLPFKDLILSATEKGLGSDNQGWKISKFLEEYIKDNHNETQQEAIQAGLARKAFVLIQGRIP</sequence>
<evidence type="ECO:0000313" key="1">
    <source>
        <dbReference type="EMBL" id="KAK7852351.1"/>
    </source>
</evidence>
<accession>A0AAW0LPW8</accession>
<proteinExistence type="predicted"/>
<evidence type="ECO:0000313" key="2">
    <source>
        <dbReference type="Proteomes" id="UP000237347"/>
    </source>
</evidence>
<dbReference type="GO" id="GO:0004386">
    <property type="term" value="F:helicase activity"/>
    <property type="evidence" value="ECO:0007669"/>
    <property type="project" value="UniProtKB-KW"/>
</dbReference>